<name>A0ABP6RYH3_9PSEU</name>
<evidence type="ECO:0000313" key="1">
    <source>
        <dbReference type="EMBL" id="GAA3363384.1"/>
    </source>
</evidence>
<keyword evidence="2" id="KW-1185">Reference proteome</keyword>
<dbReference type="EMBL" id="BAAAYK010000038">
    <property type="protein sequence ID" value="GAA3363384.1"/>
    <property type="molecule type" value="Genomic_DNA"/>
</dbReference>
<dbReference type="RefSeq" id="WP_258345481.1">
    <property type="nucleotide sequence ID" value="NZ_BAAAYK010000038.1"/>
</dbReference>
<sequence>MDPHDVPARCWVAFGYQNHLVPVAGSGEIAGSCGVLADPADVVPCDERPTCSVCATTARTGDHRIVPFTGTIDC</sequence>
<protein>
    <submittedName>
        <fullName evidence="1">Uncharacterized protein</fullName>
    </submittedName>
</protein>
<dbReference type="Proteomes" id="UP001500483">
    <property type="component" value="Unassembled WGS sequence"/>
</dbReference>
<reference evidence="2" key="1">
    <citation type="journal article" date="2019" name="Int. J. Syst. Evol. Microbiol.">
        <title>The Global Catalogue of Microorganisms (GCM) 10K type strain sequencing project: providing services to taxonomists for standard genome sequencing and annotation.</title>
        <authorList>
            <consortium name="The Broad Institute Genomics Platform"/>
            <consortium name="The Broad Institute Genome Sequencing Center for Infectious Disease"/>
            <person name="Wu L."/>
            <person name="Ma J."/>
        </authorList>
    </citation>
    <scope>NUCLEOTIDE SEQUENCE [LARGE SCALE GENOMIC DNA]</scope>
    <source>
        <strain evidence="2">JCM 9687</strain>
    </source>
</reference>
<evidence type="ECO:0000313" key="2">
    <source>
        <dbReference type="Proteomes" id="UP001500483"/>
    </source>
</evidence>
<comment type="caution">
    <text evidence="1">The sequence shown here is derived from an EMBL/GenBank/DDBJ whole genome shotgun (WGS) entry which is preliminary data.</text>
</comment>
<gene>
    <name evidence="1" type="ORF">GCM10020366_55080</name>
</gene>
<organism evidence="1 2">
    <name type="scientific">Saccharopolyspora gregorii</name>
    <dbReference type="NCBI Taxonomy" id="33914"/>
    <lineage>
        <taxon>Bacteria</taxon>
        <taxon>Bacillati</taxon>
        <taxon>Actinomycetota</taxon>
        <taxon>Actinomycetes</taxon>
        <taxon>Pseudonocardiales</taxon>
        <taxon>Pseudonocardiaceae</taxon>
        <taxon>Saccharopolyspora</taxon>
    </lineage>
</organism>
<accession>A0ABP6RYH3</accession>
<proteinExistence type="predicted"/>